<keyword evidence="5" id="KW-0998">Cell outer membrane</keyword>
<comment type="caution">
    <text evidence="9">The sequence shown here is derived from an EMBL/GenBank/DDBJ whole genome shotgun (WGS) entry which is preliminary data.</text>
</comment>
<evidence type="ECO:0000259" key="7">
    <source>
        <dbReference type="Pfam" id="PF07980"/>
    </source>
</evidence>
<evidence type="ECO:0000256" key="1">
    <source>
        <dbReference type="ARBA" id="ARBA00004442"/>
    </source>
</evidence>
<feature type="domain" description="RagB/SusD" evidence="7">
    <location>
        <begin position="347"/>
        <end position="499"/>
    </location>
</feature>
<dbReference type="Gene3D" id="1.25.40.390">
    <property type="match status" value="1"/>
</dbReference>
<dbReference type="Proteomes" id="UP000249547">
    <property type="component" value="Unassembled WGS sequence"/>
</dbReference>
<proteinExistence type="inferred from homology"/>
<organism evidence="9 10">
    <name type="scientific">Chitinophaga skermanii</name>
    <dbReference type="NCBI Taxonomy" id="331697"/>
    <lineage>
        <taxon>Bacteria</taxon>
        <taxon>Pseudomonadati</taxon>
        <taxon>Bacteroidota</taxon>
        <taxon>Chitinophagia</taxon>
        <taxon>Chitinophagales</taxon>
        <taxon>Chitinophagaceae</taxon>
        <taxon>Chitinophaga</taxon>
    </lineage>
</organism>
<dbReference type="InterPro" id="IPR033985">
    <property type="entry name" value="SusD-like_N"/>
</dbReference>
<gene>
    <name evidence="9" type="ORF">LX64_00271</name>
</gene>
<accession>A0A327R1A9</accession>
<evidence type="ECO:0000313" key="9">
    <source>
        <dbReference type="EMBL" id="RAJ10666.1"/>
    </source>
</evidence>
<evidence type="ECO:0000256" key="2">
    <source>
        <dbReference type="ARBA" id="ARBA00006275"/>
    </source>
</evidence>
<protein>
    <submittedName>
        <fullName evidence="9">Putative outer membrane starch-binding protein</fullName>
    </submittedName>
</protein>
<dbReference type="Pfam" id="PF14322">
    <property type="entry name" value="SusD-like_3"/>
    <property type="match status" value="1"/>
</dbReference>
<dbReference type="AlphaFoldDB" id="A0A327R1A9"/>
<dbReference type="PROSITE" id="PS51257">
    <property type="entry name" value="PROKAR_LIPOPROTEIN"/>
    <property type="match status" value="1"/>
</dbReference>
<dbReference type="OrthoDB" id="5694214at2"/>
<dbReference type="EMBL" id="QLLL01000001">
    <property type="protein sequence ID" value="RAJ10666.1"/>
    <property type="molecule type" value="Genomic_DNA"/>
</dbReference>
<keyword evidence="10" id="KW-1185">Reference proteome</keyword>
<evidence type="ECO:0000313" key="10">
    <source>
        <dbReference type="Proteomes" id="UP000249547"/>
    </source>
</evidence>
<feature type="domain" description="SusD-like N-terminal" evidence="8">
    <location>
        <begin position="91"/>
        <end position="226"/>
    </location>
</feature>
<reference evidence="9 10" key="1">
    <citation type="submission" date="2018-06" db="EMBL/GenBank/DDBJ databases">
        <title>Genomic Encyclopedia of Archaeal and Bacterial Type Strains, Phase II (KMG-II): from individual species to whole genera.</title>
        <authorList>
            <person name="Goeker M."/>
        </authorList>
    </citation>
    <scope>NUCLEOTIDE SEQUENCE [LARGE SCALE GENOMIC DNA]</scope>
    <source>
        <strain evidence="9 10">DSM 23857</strain>
    </source>
</reference>
<feature type="signal peptide" evidence="6">
    <location>
        <begin position="1"/>
        <end position="19"/>
    </location>
</feature>
<keyword evidence="4" id="KW-0472">Membrane</keyword>
<evidence type="ECO:0000259" key="8">
    <source>
        <dbReference type="Pfam" id="PF14322"/>
    </source>
</evidence>
<evidence type="ECO:0000256" key="3">
    <source>
        <dbReference type="ARBA" id="ARBA00022729"/>
    </source>
</evidence>
<evidence type="ECO:0000256" key="4">
    <source>
        <dbReference type="ARBA" id="ARBA00023136"/>
    </source>
</evidence>
<keyword evidence="3 6" id="KW-0732">Signal</keyword>
<dbReference type="Pfam" id="PF07980">
    <property type="entry name" value="SusD_RagB"/>
    <property type="match status" value="1"/>
</dbReference>
<dbReference type="GO" id="GO:0009279">
    <property type="term" value="C:cell outer membrane"/>
    <property type="evidence" value="ECO:0007669"/>
    <property type="project" value="UniProtKB-SubCell"/>
</dbReference>
<feature type="chain" id="PRO_5016234697" evidence="6">
    <location>
        <begin position="20"/>
        <end position="501"/>
    </location>
</feature>
<sequence length="501" mass="56984">MNRYIKKLGILALSAGLLAGCTKGFLEEQDPSNFTQDNYYTKPEHARAAVNAIYAGLRFMSDGFGTFGGSPFMMLEFPTGLCNTDVGQNQDNTSLRNLTYNADNQYLERWWNQCYKGIANANLAIARIPGITMDETLKKQYLGEAYYLRALQYFYLIRIFGNIPLIKEPITFTSPDLYPTQADPNAVYELIISDLKAAEAAGLTPTDTRGYASQGAVKSLLSLVYLTMAGEPMKKGAEYYQLAAAKSLEVIRSKAYDTFPTYEDLHTKAKNNTGEEIFMVQYKTGIATNALHQYFIPNFRRISAFADEFGSISATNEFVASYDANDLRKQEQQFFFTKYKLFADTSKTVNFGGNYVFKWFDRVGNATAQSDLNWRIMRYAEVLLIHAEAANEAGAATQDAYDALNAIRKRAKLAPVSGLNQTQFREAVWRERYHELCYENVIWFDMVRTRKVYVPTTNTFDNFVGHKFTYGPTLQEKNLLFPIPTREIKNNKNIKQHTPWL</sequence>
<comment type="similarity">
    <text evidence="2">Belongs to the SusD family.</text>
</comment>
<evidence type="ECO:0000256" key="6">
    <source>
        <dbReference type="SAM" id="SignalP"/>
    </source>
</evidence>
<dbReference type="InterPro" id="IPR011990">
    <property type="entry name" value="TPR-like_helical_dom_sf"/>
</dbReference>
<evidence type="ECO:0000256" key="5">
    <source>
        <dbReference type="ARBA" id="ARBA00023237"/>
    </source>
</evidence>
<dbReference type="RefSeq" id="WP_111595801.1">
    <property type="nucleotide sequence ID" value="NZ_QLLL01000001.1"/>
</dbReference>
<name>A0A327R1A9_9BACT</name>
<dbReference type="SUPFAM" id="SSF48452">
    <property type="entry name" value="TPR-like"/>
    <property type="match status" value="1"/>
</dbReference>
<comment type="subcellular location">
    <subcellularLocation>
        <location evidence="1">Cell outer membrane</location>
    </subcellularLocation>
</comment>
<dbReference type="InterPro" id="IPR012944">
    <property type="entry name" value="SusD_RagB_dom"/>
</dbReference>